<name>A0A8X7W8T3_BRACI</name>
<sequence length="333" mass="39003">MLFFKKESVWVAWIHQNVIKDKNFWELKEHQSHTWLFKKLLRLRDKATEWLRVLPGNGSSCSFWLTPWSPYGQLLSYFGSGRRRQSGIPLNATLASLWNGDAWSISPARSPQMEQVQIHLSTVILPDSPDVPEWNSNGITSNSIFNNNFVPCKIYDSLRVRKEPVSWSKIVWLQKGIPKHKTFTWMLVLNRCPTRDRLLSWGLAVDPGCLLCNNHPESRDHLFYGCSFTRSIWRPLAAKLYLNLHTDDWDQTLQVLITLSGDKHLRYLSLLSWQALLYEIWRERNQRLHQRRFRTSDSISDVISSLIKNKISSLRDLNPVESSVCMQIWLSLR</sequence>
<dbReference type="InterPro" id="IPR026960">
    <property type="entry name" value="RVT-Znf"/>
</dbReference>
<dbReference type="OrthoDB" id="1109839at2759"/>
<protein>
    <recommendedName>
        <fullName evidence="1">Reverse transcriptase zinc-binding domain-containing protein</fullName>
    </recommendedName>
</protein>
<dbReference type="PANTHER" id="PTHR33116:SF76">
    <property type="entry name" value="DUF4283 DOMAIN-CONTAINING PROTEIN"/>
    <property type="match status" value="1"/>
</dbReference>
<evidence type="ECO:0000259" key="1">
    <source>
        <dbReference type="Pfam" id="PF13966"/>
    </source>
</evidence>
<accession>A0A8X7W8T3</accession>
<dbReference type="Proteomes" id="UP000886595">
    <property type="component" value="Unassembled WGS sequence"/>
</dbReference>
<gene>
    <name evidence="2" type="ORF">Bca52824_007795</name>
</gene>
<reference evidence="2 3" key="1">
    <citation type="submission" date="2020-02" db="EMBL/GenBank/DDBJ databases">
        <authorList>
            <person name="Ma Q."/>
            <person name="Huang Y."/>
            <person name="Song X."/>
            <person name="Pei D."/>
        </authorList>
    </citation>
    <scope>NUCLEOTIDE SEQUENCE [LARGE SCALE GENOMIC DNA]</scope>
    <source>
        <strain evidence="2">Sxm20200214</strain>
        <tissue evidence="2">Leaf</tissue>
    </source>
</reference>
<keyword evidence="3" id="KW-1185">Reference proteome</keyword>
<evidence type="ECO:0000313" key="3">
    <source>
        <dbReference type="Proteomes" id="UP000886595"/>
    </source>
</evidence>
<feature type="domain" description="Reverse transcriptase zinc-binding" evidence="1">
    <location>
        <begin position="153"/>
        <end position="233"/>
    </location>
</feature>
<dbReference type="EMBL" id="JAAMPC010000002">
    <property type="protein sequence ID" value="KAG2325067.1"/>
    <property type="molecule type" value="Genomic_DNA"/>
</dbReference>
<comment type="caution">
    <text evidence="2">The sequence shown here is derived from an EMBL/GenBank/DDBJ whole genome shotgun (WGS) entry which is preliminary data.</text>
</comment>
<evidence type="ECO:0000313" key="2">
    <source>
        <dbReference type="EMBL" id="KAG2325067.1"/>
    </source>
</evidence>
<proteinExistence type="predicted"/>
<organism evidence="2 3">
    <name type="scientific">Brassica carinata</name>
    <name type="common">Ethiopian mustard</name>
    <name type="synonym">Abyssinian cabbage</name>
    <dbReference type="NCBI Taxonomy" id="52824"/>
    <lineage>
        <taxon>Eukaryota</taxon>
        <taxon>Viridiplantae</taxon>
        <taxon>Streptophyta</taxon>
        <taxon>Embryophyta</taxon>
        <taxon>Tracheophyta</taxon>
        <taxon>Spermatophyta</taxon>
        <taxon>Magnoliopsida</taxon>
        <taxon>eudicotyledons</taxon>
        <taxon>Gunneridae</taxon>
        <taxon>Pentapetalae</taxon>
        <taxon>rosids</taxon>
        <taxon>malvids</taxon>
        <taxon>Brassicales</taxon>
        <taxon>Brassicaceae</taxon>
        <taxon>Brassiceae</taxon>
        <taxon>Brassica</taxon>
    </lineage>
</organism>
<dbReference type="PANTHER" id="PTHR33116">
    <property type="entry name" value="REVERSE TRANSCRIPTASE ZINC-BINDING DOMAIN-CONTAINING PROTEIN-RELATED-RELATED"/>
    <property type="match status" value="1"/>
</dbReference>
<dbReference type="Pfam" id="PF13966">
    <property type="entry name" value="zf-RVT"/>
    <property type="match status" value="1"/>
</dbReference>
<dbReference type="AlphaFoldDB" id="A0A8X7W8T3"/>